<comment type="caution">
    <text evidence="2">The sequence shown here is derived from an EMBL/GenBank/DDBJ whole genome shotgun (WGS) entry which is preliminary data.</text>
</comment>
<dbReference type="AlphaFoldDB" id="A0A4R8I9P3"/>
<reference evidence="2 3" key="1">
    <citation type="submission" date="2019-03" db="EMBL/GenBank/DDBJ databases">
        <title>Genomic Encyclopedia of Type Strains, Phase III (KMG-III): the genomes of soil and plant-associated and newly described type strains.</title>
        <authorList>
            <person name="Whitman W."/>
        </authorList>
    </citation>
    <scope>NUCLEOTIDE SEQUENCE [LARGE SCALE GENOMIC DNA]</scope>
    <source>
        <strain evidence="2 3">CGMCC 1.12802</strain>
    </source>
</reference>
<name>A0A4R8I9P3_9FLAO</name>
<accession>A0A4R8I9P3</accession>
<proteinExistence type="predicted"/>
<organism evidence="2 3">
    <name type="scientific">Epilithonimonas xixisoli</name>
    <dbReference type="NCBI Taxonomy" id="1476462"/>
    <lineage>
        <taxon>Bacteria</taxon>
        <taxon>Pseudomonadati</taxon>
        <taxon>Bacteroidota</taxon>
        <taxon>Flavobacteriia</taxon>
        <taxon>Flavobacteriales</taxon>
        <taxon>Weeksellaceae</taxon>
        <taxon>Chryseobacterium group</taxon>
        <taxon>Epilithonimonas</taxon>
    </lineage>
</organism>
<gene>
    <name evidence="2" type="ORF">B0I22_1559</name>
</gene>
<feature type="domain" description="DUF7736" evidence="1">
    <location>
        <begin position="6"/>
        <end position="60"/>
    </location>
</feature>
<evidence type="ECO:0000259" key="1">
    <source>
        <dbReference type="Pfam" id="PF24875"/>
    </source>
</evidence>
<dbReference type="Proteomes" id="UP000295313">
    <property type="component" value="Unassembled WGS sequence"/>
</dbReference>
<dbReference type="OrthoDB" id="979391at2"/>
<dbReference type="RefSeq" id="WP_133944024.1">
    <property type="nucleotide sequence ID" value="NZ_SOEO01000002.1"/>
</dbReference>
<keyword evidence="3" id="KW-1185">Reference proteome</keyword>
<evidence type="ECO:0000313" key="3">
    <source>
        <dbReference type="Proteomes" id="UP000295313"/>
    </source>
</evidence>
<evidence type="ECO:0000313" key="2">
    <source>
        <dbReference type="EMBL" id="TDX83971.1"/>
    </source>
</evidence>
<sequence length="109" mass="12612">MKVTLKKAFSIIDGRLSTEIGDVYEMLNYIFDDNFMTHQLPTAMNRLKELNPNWFSGMVDVLNDVKKTNNTNDFGELIKIIDKSFPAYEFQLGKISSEFSFFDGIIKQK</sequence>
<protein>
    <recommendedName>
        <fullName evidence="1">DUF7736 domain-containing protein</fullName>
    </recommendedName>
</protein>
<dbReference type="EMBL" id="SOEO01000002">
    <property type="protein sequence ID" value="TDX83971.1"/>
    <property type="molecule type" value="Genomic_DNA"/>
</dbReference>
<dbReference type="InterPro" id="IPR056638">
    <property type="entry name" value="DUF7736"/>
</dbReference>
<dbReference type="Pfam" id="PF24875">
    <property type="entry name" value="DUF7736"/>
    <property type="match status" value="1"/>
</dbReference>